<evidence type="ECO:0000313" key="2">
    <source>
        <dbReference type="EMBL" id="KAJ7227436.1"/>
    </source>
</evidence>
<keyword evidence="3" id="KW-1185">Reference proteome</keyword>
<accession>A0AAD6YRX9</accession>
<feature type="compositionally biased region" description="Acidic residues" evidence="1">
    <location>
        <begin position="171"/>
        <end position="193"/>
    </location>
</feature>
<feature type="region of interest" description="Disordered" evidence="1">
    <location>
        <begin position="171"/>
        <end position="198"/>
    </location>
</feature>
<comment type="caution">
    <text evidence="2">The sequence shown here is derived from an EMBL/GenBank/DDBJ whole genome shotgun (WGS) entry which is preliminary data.</text>
</comment>
<dbReference type="EMBL" id="JARJCW010000003">
    <property type="protein sequence ID" value="KAJ7227436.1"/>
    <property type="molecule type" value="Genomic_DNA"/>
</dbReference>
<dbReference type="AlphaFoldDB" id="A0AAD6YRX9"/>
<feature type="compositionally biased region" description="Low complexity" evidence="1">
    <location>
        <begin position="92"/>
        <end position="108"/>
    </location>
</feature>
<organism evidence="2 3">
    <name type="scientific">Mycena pura</name>
    <dbReference type="NCBI Taxonomy" id="153505"/>
    <lineage>
        <taxon>Eukaryota</taxon>
        <taxon>Fungi</taxon>
        <taxon>Dikarya</taxon>
        <taxon>Basidiomycota</taxon>
        <taxon>Agaricomycotina</taxon>
        <taxon>Agaricomycetes</taxon>
        <taxon>Agaricomycetidae</taxon>
        <taxon>Agaricales</taxon>
        <taxon>Marasmiineae</taxon>
        <taxon>Mycenaceae</taxon>
        <taxon>Mycena</taxon>
    </lineage>
</organism>
<feature type="region of interest" description="Disordered" evidence="1">
    <location>
        <begin position="88"/>
        <end position="122"/>
    </location>
</feature>
<gene>
    <name evidence="2" type="ORF">GGX14DRAFT_629923</name>
</gene>
<sequence>MATEPDDSHPVPSKHTNSVSAGGYGSARRALASAPSSASAQITLRLAWRASRRCFAACVNKSSQYGTNCVIPHGGYVAEDDTPPNLRPIHAAPPTSSPLTATPASVPPRVSNGESPVTLPLRNLRPSRTVPRISSALRGTPARMDNDTLSDSPSAYDVEGGFASELLGYEADEDDDVGDLDSDEEVDEDGDDSDDHKTFRRHVRVAAVKRAEGNRRKGGILTQKATRKAFNDWTTFARAKKQNKDDIIYFCSSTTTRPVFS</sequence>
<reference evidence="2" key="1">
    <citation type="submission" date="2023-03" db="EMBL/GenBank/DDBJ databases">
        <title>Massive genome expansion in bonnet fungi (Mycena s.s.) driven by repeated elements and novel gene families across ecological guilds.</title>
        <authorList>
            <consortium name="Lawrence Berkeley National Laboratory"/>
            <person name="Harder C.B."/>
            <person name="Miyauchi S."/>
            <person name="Viragh M."/>
            <person name="Kuo A."/>
            <person name="Thoen E."/>
            <person name="Andreopoulos B."/>
            <person name="Lu D."/>
            <person name="Skrede I."/>
            <person name="Drula E."/>
            <person name="Henrissat B."/>
            <person name="Morin E."/>
            <person name="Kohler A."/>
            <person name="Barry K."/>
            <person name="LaButti K."/>
            <person name="Morin E."/>
            <person name="Salamov A."/>
            <person name="Lipzen A."/>
            <person name="Mereny Z."/>
            <person name="Hegedus B."/>
            <person name="Baldrian P."/>
            <person name="Stursova M."/>
            <person name="Weitz H."/>
            <person name="Taylor A."/>
            <person name="Grigoriev I.V."/>
            <person name="Nagy L.G."/>
            <person name="Martin F."/>
            <person name="Kauserud H."/>
        </authorList>
    </citation>
    <scope>NUCLEOTIDE SEQUENCE</scope>
    <source>
        <strain evidence="2">9144</strain>
    </source>
</reference>
<dbReference type="Proteomes" id="UP001219525">
    <property type="component" value="Unassembled WGS sequence"/>
</dbReference>
<evidence type="ECO:0000313" key="3">
    <source>
        <dbReference type="Proteomes" id="UP001219525"/>
    </source>
</evidence>
<feature type="region of interest" description="Disordered" evidence="1">
    <location>
        <begin position="1"/>
        <end position="24"/>
    </location>
</feature>
<protein>
    <submittedName>
        <fullName evidence="2">Uncharacterized protein</fullName>
    </submittedName>
</protein>
<proteinExistence type="predicted"/>
<evidence type="ECO:0000256" key="1">
    <source>
        <dbReference type="SAM" id="MobiDB-lite"/>
    </source>
</evidence>
<name>A0AAD6YRX9_9AGAR</name>